<evidence type="ECO:0008006" key="4">
    <source>
        <dbReference type="Google" id="ProtNLM"/>
    </source>
</evidence>
<organism evidence="2 3">
    <name type="scientific">Amnibacterium setariae</name>
    <dbReference type="NCBI Taxonomy" id="2306585"/>
    <lineage>
        <taxon>Bacteria</taxon>
        <taxon>Bacillati</taxon>
        <taxon>Actinomycetota</taxon>
        <taxon>Actinomycetes</taxon>
        <taxon>Micrococcales</taxon>
        <taxon>Microbacteriaceae</taxon>
        <taxon>Amnibacterium</taxon>
    </lineage>
</organism>
<evidence type="ECO:0000313" key="3">
    <source>
        <dbReference type="Proteomes" id="UP000265742"/>
    </source>
</evidence>
<keyword evidence="1" id="KW-0472">Membrane</keyword>
<feature type="transmembrane region" description="Helical" evidence="1">
    <location>
        <begin position="182"/>
        <end position="200"/>
    </location>
</feature>
<dbReference type="EMBL" id="QXTG01000002">
    <property type="protein sequence ID" value="RIX28268.1"/>
    <property type="molecule type" value="Genomic_DNA"/>
</dbReference>
<evidence type="ECO:0000256" key="1">
    <source>
        <dbReference type="SAM" id="Phobius"/>
    </source>
</evidence>
<sequence>MTSEQRWPIGRPTPDVGLWTGAAAIAVAVLTGVEFAIRQLAVGPRPPLDDVAGLVAFNQRTSAGTLGVILTDTVLMAVILVFLSGFRQLIVQTRRDVQWIADIAFAAGIAYVVVTLIGDGLEGGAALDASVDGGNGTVIRALTVGHALFFGSIGCVLTAVVSFASGYITLISGALPRWTGRLAVVVAVPNLVLVATAFGGTDDTSFRAAGGWGSVALGTVPWLVWIVSVGVVVIREREHHLERAKVARDRTTAAPTARG</sequence>
<reference evidence="3" key="1">
    <citation type="submission" date="2018-09" db="EMBL/GenBank/DDBJ databases">
        <authorList>
            <person name="Kim I."/>
        </authorList>
    </citation>
    <scope>NUCLEOTIDE SEQUENCE [LARGE SCALE GENOMIC DNA]</scope>
    <source>
        <strain evidence="3">DD4a</strain>
    </source>
</reference>
<evidence type="ECO:0000313" key="2">
    <source>
        <dbReference type="EMBL" id="RIX28268.1"/>
    </source>
</evidence>
<keyword evidence="3" id="KW-1185">Reference proteome</keyword>
<comment type="caution">
    <text evidence="2">The sequence shown here is derived from an EMBL/GenBank/DDBJ whole genome shotgun (WGS) entry which is preliminary data.</text>
</comment>
<name>A0A3A1TXD4_9MICO</name>
<accession>A0A3A1TXD4</accession>
<dbReference type="Proteomes" id="UP000265742">
    <property type="component" value="Unassembled WGS sequence"/>
</dbReference>
<feature type="transmembrane region" description="Helical" evidence="1">
    <location>
        <begin position="212"/>
        <end position="234"/>
    </location>
</feature>
<gene>
    <name evidence="2" type="ORF">D1781_12490</name>
</gene>
<keyword evidence="1" id="KW-0812">Transmembrane</keyword>
<dbReference type="RefSeq" id="WP_119482579.1">
    <property type="nucleotide sequence ID" value="NZ_QXTG01000002.1"/>
</dbReference>
<feature type="transmembrane region" description="Helical" evidence="1">
    <location>
        <begin position="63"/>
        <end position="85"/>
    </location>
</feature>
<feature type="transmembrane region" description="Helical" evidence="1">
    <location>
        <begin position="16"/>
        <end position="37"/>
    </location>
</feature>
<dbReference type="OrthoDB" id="3212416at2"/>
<proteinExistence type="predicted"/>
<protein>
    <recommendedName>
        <fullName evidence="4">DUF4386 family protein</fullName>
    </recommendedName>
</protein>
<feature type="transmembrane region" description="Helical" evidence="1">
    <location>
        <begin position="147"/>
        <end position="170"/>
    </location>
</feature>
<keyword evidence="1" id="KW-1133">Transmembrane helix</keyword>
<feature type="transmembrane region" description="Helical" evidence="1">
    <location>
        <begin position="97"/>
        <end position="118"/>
    </location>
</feature>
<dbReference type="AlphaFoldDB" id="A0A3A1TXD4"/>